<dbReference type="Pfam" id="PF07963">
    <property type="entry name" value="N_methyl"/>
    <property type="match status" value="1"/>
</dbReference>
<dbReference type="Gene3D" id="3.30.700.10">
    <property type="entry name" value="Glycoprotein, Type 4 Pilin"/>
    <property type="match status" value="1"/>
</dbReference>
<keyword evidence="2" id="KW-1133">Transmembrane helix</keyword>
<dbReference type="RefSeq" id="WP_116480276.1">
    <property type="nucleotide sequence ID" value="NZ_QEKV01000006.1"/>
</dbReference>
<dbReference type="EMBL" id="QEKV01000006">
    <property type="protein sequence ID" value="PVY94217.1"/>
    <property type="molecule type" value="Genomic_DNA"/>
</dbReference>
<dbReference type="InterPro" id="IPR045584">
    <property type="entry name" value="Pilin-like"/>
</dbReference>
<dbReference type="AlphaFoldDB" id="A0A2U1E2N9"/>
<protein>
    <submittedName>
        <fullName evidence="3">Prepilin-type N-terminal cleavage/methylation domain-containing protein</fullName>
    </submittedName>
</protein>
<dbReference type="InterPro" id="IPR000983">
    <property type="entry name" value="Bac_GSPG_pilin"/>
</dbReference>
<dbReference type="InterPro" id="IPR012902">
    <property type="entry name" value="N_methyl_site"/>
</dbReference>
<evidence type="ECO:0000256" key="1">
    <source>
        <dbReference type="ARBA" id="ARBA00022481"/>
    </source>
</evidence>
<comment type="caution">
    <text evidence="3">The sequence shown here is derived from an EMBL/GenBank/DDBJ whole genome shotgun (WGS) entry which is preliminary data.</text>
</comment>
<evidence type="ECO:0000313" key="3">
    <source>
        <dbReference type="EMBL" id="PVY94217.1"/>
    </source>
</evidence>
<keyword evidence="2" id="KW-0472">Membrane</keyword>
<keyword evidence="1" id="KW-0488">Methylation</keyword>
<keyword evidence="2" id="KW-0812">Transmembrane</keyword>
<dbReference type="GO" id="GO:0015627">
    <property type="term" value="C:type II protein secretion system complex"/>
    <property type="evidence" value="ECO:0007669"/>
    <property type="project" value="InterPro"/>
</dbReference>
<keyword evidence="4" id="KW-1185">Reference proteome</keyword>
<organism evidence="3 4">
    <name type="scientific">Ezakiella coagulans</name>
    <dbReference type="NCBI Taxonomy" id="46507"/>
    <lineage>
        <taxon>Bacteria</taxon>
        <taxon>Bacillati</taxon>
        <taxon>Bacillota</taxon>
        <taxon>Tissierellia</taxon>
        <taxon>Ezakiella</taxon>
    </lineage>
</organism>
<reference evidence="3 4" key="1">
    <citation type="submission" date="2018-04" db="EMBL/GenBank/DDBJ databases">
        <title>Genomic Encyclopedia of Type Strains, Phase IV (KMG-IV): sequencing the most valuable type-strain genomes for metagenomic binning, comparative biology and taxonomic classification.</title>
        <authorList>
            <person name="Goeker M."/>
        </authorList>
    </citation>
    <scope>NUCLEOTIDE SEQUENCE [LARGE SCALE GENOMIC DNA]</scope>
    <source>
        <strain evidence="3 4">DSM 20705</strain>
    </source>
</reference>
<evidence type="ECO:0000256" key="2">
    <source>
        <dbReference type="SAM" id="Phobius"/>
    </source>
</evidence>
<dbReference type="PRINTS" id="PR00813">
    <property type="entry name" value="BCTERIALGSPG"/>
</dbReference>
<proteinExistence type="predicted"/>
<accession>A0A2U1E2N9</accession>
<evidence type="ECO:0000313" key="4">
    <source>
        <dbReference type="Proteomes" id="UP000245793"/>
    </source>
</evidence>
<gene>
    <name evidence="3" type="ORF">C7381_10690</name>
</gene>
<sequence length="141" mass="15299">MNKKNSENRIKAFTLLEVLIVLVVISILLLVGLPSLTKFTKSAKKRADELNMLTIKEAAALYLVENTADKVDTKTLIEKGYLDVKKLSKGSTTNPGQELISPLTNKAYTITVNPPTNNSDDKAYIVVSNGEETTSTGAQGN</sequence>
<dbReference type="Proteomes" id="UP000245793">
    <property type="component" value="Unassembled WGS sequence"/>
</dbReference>
<dbReference type="SUPFAM" id="SSF54523">
    <property type="entry name" value="Pili subunits"/>
    <property type="match status" value="1"/>
</dbReference>
<dbReference type="GO" id="GO:0015628">
    <property type="term" value="P:protein secretion by the type II secretion system"/>
    <property type="evidence" value="ECO:0007669"/>
    <property type="project" value="InterPro"/>
</dbReference>
<feature type="transmembrane region" description="Helical" evidence="2">
    <location>
        <begin position="12"/>
        <end position="36"/>
    </location>
</feature>
<name>A0A2U1E2N9_9FIRM</name>
<dbReference type="NCBIfam" id="TIGR02532">
    <property type="entry name" value="IV_pilin_GFxxxE"/>
    <property type="match status" value="1"/>
</dbReference>